<proteinExistence type="predicted"/>
<comment type="caution">
    <text evidence="2">The sequence shown here is derived from an EMBL/GenBank/DDBJ whole genome shotgun (WGS) entry which is preliminary data.</text>
</comment>
<dbReference type="EMBL" id="BMHB01000001">
    <property type="protein sequence ID" value="GGI14847.1"/>
    <property type="molecule type" value="Genomic_DNA"/>
</dbReference>
<evidence type="ECO:0000256" key="1">
    <source>
        <dbReference type="SAM" id="Phobius"/>
    </source>
</evidence>
<accession>A0A8J3AI10</accession>
<dbReference type="RefSeq" id="WP_088000034.1">
    <property type="nucleotide sequence ID" value="NZ_BMHB01000001.1"/>
</dbReference>
<keyword evidence="3" id="KW-1185">Reference proteome</keyword>
<name>A0A8J3AI10_9BACI</name>
<protein>
    <submittedName>
        <fullName evidence="2">Uncharacterized protein</fullName>
    </submittedName>
</protein>
<feature type="transmembrane region" description="Helical" evidence="1">
    <location>
        <begin position="168"/>
        <end position="185"/>
    </location>
</feature>
<evidence type="ECO:0000313" key="2">
    <source>
        <dbReference type="EMBL" id="GGI14847.1"/>
    </source>
</evidence>
<feature type="transmembrane region" description="Helical" evidence="1">
    <location>
        <begin position="205"/>
        <end position="225"/>
    </location>
</feature>
<evidence type="ECO:0000313" key="3">
    <source>
        <dbReference type="Proteomes" id="UP000626244"/>
    </source>
</evidence>
<feature type="transmembrane region" description="Helical" evidence="1">
    <location>
        <begin position="36"/>
        <end position="54"/>
    </location>
</feature>
<feature type="transmembrane region" description="Helical" evidence="1">
    <location>
        <begin position="232"/>
        <end position="250"/>
    </location>
</feature>
<feature type="transmembrane region" description="Helical" evidence="1">
    <location>
        <begin position="95"/>
        <end position="115"/>
    </location>
</feature>
<feature type="transmembrane region" description="Helical" evidence="1">
    <location>
        <begin position="256"/>
        <end position="274"/>
    </location>
</feature>
<reference evidence="3" key="1">
    <citation type="journal article" date="2019" name="Int. J. Syst. Evol. Microbiol.">
        <title>The Global Catalogue of Microorganisms (GCM) 10K type strain sequencing project: providing services to taxonomists for standard genome sequencing and annotation.</title>
        <authorList>
            <consortium name="The Broad Institute Genomics Platform"/>
            <consortium name="The Broad Institute Genome Sequencing Center for Infectious Disease"/>
            <person name="Wu L."/>
            <person name="Ma J."/>
        </authorList>
    </citation>
    <scope>NUCLEOTIDE SEQUENCE [LARGE SCALE GENOMIC DNA]</scope>
    <source>
        <strain evidence="3">CGMCC 1.14993</strain>
    </source>
</reference>
<gene>
    <name evidence="2" type="ORF">GCM10007380_25000</name>
</gene>
<dbReference type="OrthoDB" id="5520726at2"/>
<feature type="transmembrane region" description="Helical" evidence="1">
    <location>
        <begin position="66"/>
        <end position="83"/>
    </location>
</feature>
<keyword evidence="1" id="KW-1133">Transmembrane helix</keyword>
<keyword evidence="1" id="KW-0812">Transmembrane</keyword>
<sequence>MEKIKLKDIIPYFLMFPAILVGILAMISNGVSSSVWMQNIIIWIVGSILGCVFLTKTKHKQYDKLIDRRPIIIIALLIAPFWFDGFDGIHRWIQFGPLSFYIASIVLPLLLIYLWKLVGNKQYVYVIGLNFIVLVILLLQPDAGQVTAFACATSILLWHKMNNKLLELFNLIMTTTIVILSWIFIDDLAPVPYVEDILFLVKDMGVTWFVIGLMSLILLLFPFFFNGKKSTMSLTLGVYFLVMMIVTFFGHFPMPIMGYGISPLIGYLVAITSLNKIKR</sequence>
<feature type="transmembrane region" description="Helical" evidence="1">
    <location>
        <begin position="145"/>
        <end position="161"/>
    </location>
</feature>
<dbReference type="Proteomes" id="UP000626244">
    <property type="component" value="Unassembled WGS sequence"/>
</dbReference>
<feature type="transmembrane region" description="Helical" evidence="1">
    <location>
        <begin position="12"/>
        <end position="30"/>
    </location>
</feature>
<organism evidence="2 3">
    <name type="scientific">Gottfriedia solisilvae</name>
    <dbReference type="NCBI Taxonomy" id="1516104"/>
    <lineage>
        <taxon>Bacteria</taxon>
        <taxon>Bacillati</taxon>
        <taxon>Bacillota</taxon>
        <taxon>Bacilli</taxon>
        <taxon>Bacillales</taxon>
        <taxon>Bacillaceae</taxon>
        <taxon>Gottfriedia</taxon>
    </lineage>
</organism>
<keyword evidence="1" id="KW-0472">Membrane</keyword>
<dbReference type="AlphaFoldDB" id="A0A8J3AI10"/>
<feature type="transmembrane region" description="Helical" evidence="1">
    <location>
        <begin position="122"/>
        <end position="139"/>
    </location>
</feature>